<feature type="non-terminal residue" evidence="2">
    <location>
        <position position="1"/>
    </location>
</feature>
<protein>
    <submittedName>
        <fullName evidence="2">Uncharacterized protein</fullName>
    </submittedName>
</protein>
<keyword evidence="3" id="KW-1185">Reference proteome</keyword>
<feature type="compositionally biased region" description="Basic and acidic residues" evidence="1">
    <location>
        <begin position="71"/>
        <end position="84"/>
    </location>
</feature>
<reference evidence="2 3" key="1">
    <citation type="journal article" date="2012" name="Genome Biol.">
        <title>Genome and low-iron response of an oceanic diatom adapted to chronic iron limitation.</title>
        <authorList>
            <person name="Lommer M."/>
            <person name="Specht M."/>
            <person name="Roy A.S."/>
            <person name="Kraemer L."/>
            <person name="Andreson R."/>
            <person name="Gutowska M.A."/>
            <person name="Wolf J."/>
            <person name="Bergner S.V."/>
            <person name="Schilhabel M.B."/>
            <person name="Klostermeier U.C."/>
            <person name="Beiko R.G."/>
            <person name="Rosenstiel P."/>
            <person name="Hippler M."/>
            <person name="Laroche J."/>
        </authorList>
    </citation>
    <scope>NUCLEOTIDE SEQUENCE [LARGE SCALE GENOMIC DNA]</scope>
    <source>
        <strain evidence="2 3">CCMP1005</strain>
    </source>
</reference>
<dbReference type="EMBL" id="AGNL01006839">
    <property type="protein sequence ID" value="EJK71750.1"/>
    <property type="molecule type" value="Genomic_DNA"/>
</dbReference>
<evidence type="ECO:0000313" key="3">
    <source>
        <dbReference type="Proteomes" id="UP000266841"/>
    </source>
</evidence>
<comment type="caution">
    <text evidence="2">The sequence shown here is derived from an EMBL/GenBank/DDBJ whole genome shotgun (WGS) entry which is preliminary data.</text>
</comment>
<sequence length="133" mass="14214">TPSGGDVGASPRSGRGLRGRVGLVQGAGQASPGGQVPEPRNRRGRRGRERPPAPRRALPGAPAGRQAPPPGRRDGLGPYVRDEGPPDDGDVERAAVLPQLLLRDDRERHGREARRGRRGGRRRRRRGGSPVAK</sequence>
<feature type="compositionally biased region" description="Low complexity" evidence="1">
    <location>
        <begin position="8"/>
        <end position="29"/>
    </location>
</feature>
<evidence type="ECO:0000313" key="2">
    <source>
        <dbReference type="EMBL" id="EJK71750.1"/>
    </source>
</evidence>
<organism evidence="2 3">
    <name type="scientific">Thalassiosira oceanica</name>
    <name type="common">Marine diatom</name>
    <dbReference type="NCBI Taxonomy" id="159749"/>
    <lineage>
        <taxon>Eukaryota</taxon>
        <taxon>Sar</taxon>
        <taxon>Stramenopiles</taxon>
        <taxon>Ochrophyta</taxon>
        <taxon>Bacillariophyta</taxon>
        <taxon>Coscinodiscophyceae</taxon>
        <taxon>Thalassiosirophycidae</taxon>
        <taxon>Thalassiosirales</taxon>
        <taxon>Thalassiosiraceae</taxon>
        <taxon>Thalassiosira</taxon>
    </lineage>
</organism>
<proteinExistence type="predicted"/>
<name>K0T1W7_THAOC</name>
<gene>
    <name evidence="2" type="ORF">THAOC_06781</name>
</gene>
<feature type="compositionally biased region" description="Basic residues" evidence="1">
    <location>
        <begin position="111"/>
        <end position="127"/>
    </location>
</feature>
<dbReference type="Proteomes" id="UP000266841">
    <property type="component" value="Unassembled WGS sequence"/>
</dbReference>
<feature type="region of interest" description="Disordered" evidence="1">
    <location>
        <begin position="1"/>
        <end position="133"/>
    </location>
</feature>
<accession>K0T1W7</accession>
<dbReference type="AlphaFoldDB" id="K0T1W7"/>
<evidence type="ECO:0000256" key="1">
    <source>
        <dbReference type="SAM" id="MobiDB-lite"/>
    </source>
</evidence>
<feature type="compositionally biased region" description="Low complexity" evidence="1">
    <location>
        <begin position="55"/>
        <end position="66"/>
    </location>
</feature>